<evidence type="ECO:0000256" key="3">
    <source>
        <dbReference type="ARBA" id="ARBA00022989"/>
    </source>
</evidence>
<evidence type="ECO:0000259" key="6">
    <source>
        <dbReference type="PROSITE" id="PS50850"/>
    </source>
</evidence>
<keyword evidence="4 5" id="KW-0472">Membrane</keyword>
<comment type="subcellular location">
    <subcellularLocation>
        <location evidence="1">Cell membrane</location>
        <topology evidence="1">Multi-pass membrane protein</topology>
    </subcellularLocation>
</comment>
<accession>A0ABN2GUK9</accession>
<dbReference type="PANTHER" id="PTHR23527:SF1">
    <property type="entry name" value="BLL3282 PROTEIN"/>
    <property type="match status" value="1"/>
</dbReference>
<keyword evidence="3 5" id="KW-1133">Transmembrane helix</keyword>
<dbReference type="InterPro" id="IPR011701">
    <property type="entry name" value="MFS"/>
</dbReference>
<feature type="transmembrane region" description="Helical" evidence="5">
    <location>
        <begin position="54"/>
        <end position="76"/>
    </location>
</feature>
<dbReference type="InterPro" id="IPR020846">
    <property type="entry name" value="MFS_dom"/>
</dbReference>
<feature type="transmembrane region" description="Helical" evidence="5">
    <location>
        <begin position="243"/>
        <end position="263"/>
    </location>
</feature>
<feature type="transmembrane region" description="Helical" evidence="5">
    <location>
        <begin position="300"/>
        <end position="323"/>
    </location>
</feature>
<keyword evidence="8" id="KW-1185">Reference proteome</keyword>
<feature type="domain" description="Major facilitator superfamily (MFS) profile" evidence="6">
    <location>
        <begin position="18"/>
        <end position="387"/>
    </location>
</feature>
<dbReference type="Gene3D" id="1.20.1250.20">
    <property type="entry name" value="MFS general substrate transporter like domains"/>
    <property type="match status" value="2"/>
</dbReference>
<comment type="caution">
    <text evidence="7">The sequence shown here is derived from an EMBL/GenBank/DDBJ whole genome shotgun (WGS) entry which is preliminary data.</text>
</comment>
<dbReference type="Pfam" id="PF07690">
    <property type="entry name" value="MFS_1"/>
    <property type="match status" value="1"/>
</dbReference>
<feature type="transmembrane region" description="Helical" evidence="5">
    <location>
        <begin position="335"/>
        <end position="358"/>
    </location>
</feature>
<evidence type="ECO:0000256" key="4">
    <source>
        <dbReference type="ARBA" id="ARBA00023136"/>
    </source>
</evidence>
<feature type="transmembrane region" description="Helical" evidence="5">
    <location>
        <begin position="83"/>
        <end position="103"/>
    </location>
</feature>
<name>A0ABN2GUK9_9ACTN</name>
<feature type="transmembrane region" description="Helical" evidence="5">
    <location>
        <begin position="275"/>
        <end position="294"/>
    </location>
</feature>
<dbReference type="InterPro" id="IPR036259">
    <property type="entry name" value="MFS_trans_sf"/>
</dbReference>
<protein>
    <recommendedName>
        <fullName evidence="6">Major facilitator superfamily (MFS) profile domain-containing protein</fullName>
    </recommendedName>
</protein>
<feature type="transmembrane region" description="Helical" evidence="5">
    <location>
        <begin position="364"/>
        <end position="382"/>
    </location>
</feature>
<evidence type="ECO:0000256" key="2">
    <source>
        <dbReference type="ARBA" id="ARBA00022692"/>
    </source>
</evidence>
<evidence type="ECO:0000256" key="5">
    <source>
        <dbReference type="SAM" id="Phobius"/>
    </source>
</evidence>
<dbReference type="SUPFAM" id="SSF103473">
    <property type="entry name" value="MFS general substrate transporter"/>
    <property type="match status" value="1"/>
</dbReference>
<feature type="transmembrane region" description="Helical" evidence="5">
    <location>
        <begin position="144"/>
        <end position="165"/>
    </location>
</feature>
<dbReference type="PANTHER" id="PTHR23527">
    <property type="entry name" value="BLL3282 PROTEIN"/>
    <property type="match status" value="1"/>
</dbReference>
<gene>
    <name evidence="7" type="ORF">GCM10009765_28000</name>
</gene>
<organism evidence="7 8">
    <name type="scientific">Fodinicola feengrottensis</name>
    <dbReference type="NCBI Taxonomy" id="435914"/>
    <lineage>
        <taxon>Bacteria</taxon>
        <taxon>Bacillati</taxon>
        <taxon>Actinomycetota</taxon>
        <taxon>Actinomycetes</taxon>
        <taxon>Mycobacteriales</taxon>
        <taxon>Fodinicola</taxon>
    </lineage>
</organism>
<evidence type="ECO:0000256" key="1">
    <source>
        <dbReference type="ARBA" id="ARBA00004651"/>
    </source>
</evidence>
<dbReference type="EMBL" id="BAAANY010000009">
    <property type="protein sequence ID" value="GAA1677080.1"/>
    <property type="molecule type" value="Genomic_DNA"/>
</dbReference>
<feature type="transmembrane region" description="Helical" evidence="5">
    <location>
        <begin position="209"/>
        <end position="231"/>
    </location>
</feature>
<feature type="transmembrane region" description="Helical" evidence="5">
    <location>
        <begin position="171"/>
        <end position="189"/>
    </location>
</feature>
<dbReference type="PROSITE" id="PS50850">
    <property type="entry name" value="MFS"/>
    <property type="match status" value="1"/>
</dbReference>
<dbReference type="RefSeq" id="WP_344310476.1">
    <property type="nucleotide sequence ID" value="NZ_BAAANY010000009.1"/>
</dbReference>
<evidence type="ECO:0000313" key="8">
    <source>
        <dbReference type="Proteomes" id="UP001500618"/>
    </source>
</evidence>
<feature type="transmembrane region" description="Helical" evidence="5">
    <location>
        <begin position="109"/>
        <end position="132"/>
    </location>
</feature>
<sequence length="402" mass="39309">MKNIDISRDAHPTTGVHAAISAVTATVASVVPVFLVGGLSIFMSDELHLSPAGLGTLVAIYFACSAVASVPAGWCAEQLGATLVTRAGIVAAAACMAGIAFVAHSYAVLAAFLVLGGVANAFGQLGSNLSLAESVPARRQGLSYGVKQAAIPTSTLLAGIAVPALGLTVGWRWAFGLAAVISLAALLVVPGGGGRKGHGGGERDAKITALVVVAVGACLAAGTANALGTFLVGSSVGHGISEAAAGLVLAGGSVCGIVGRIGSGWLADRKPGGHLSIVVVMLAIGAVGLALLAAPGQLTLVIGTMAGFGLGWAWPGVVNFAVVRLNPSAPAAATSITQTGVYAGGCAGPLGFGTLVQLTSYQTAWLTSAALMAVAAVLMYVGTKLLARGQKNLAGTAVSATG</sequence>
<evidence type="ECO:0000313" key="7">
    <source>
        <dbReference type="EMBL" id="GAA1677080.1"/>
    </source>
</evidence>
<dbReference type="Proteomes" id="UP001500618">
    <property type="component" value="Unassembled WGS sequence"/>
</dbReference>
<keyword evidence="2 5" id="KW-0812">Transmembrane</keyword>
<dbReference type="InterPro" id="IPR052952">
    <property type="entry name" value="MFS-Transporter"/>
</dbReference>
<feature type="transmembrane region" description="Helical" evidence="5">
    <location>
        <begin position="20"/>
        <end position="42"/>
    </location>
</feature>
<proteinExistence type="predicted"/>
<reference evidence="7 8" key="1">
    <citation type="journal article" date="2019" name="Int. J. Syst. Evol. Microbiol.">
        <title>The Global Catalogue of Microorganisms (GCM) 10K type strain sequencing project: providing services to taxonomists for standard genome sequencing and annotation.</title>
        <authorList>
            <consortium name="The Broad Institute Genomics Platform"/>
            <consortium name="The Broad Institute Genome Sequencing Center for Infectious Disease"/>
            <person name="Wu L."/>
            <person name="Ma J."/>
        </authorList>
    </citation>
    <scope>NUCLEOTIDE SEQUENCE [LARGE SCALE GENOMIC DNA]</scope>
    <source>
        <strain evidence="7 8">JCM 14718</strain>
    </source>
</reference>